<dbReference type="AlphaFoldDB" id="A0A6J5V8K0"/>
<evidence type="ECO:0000256" key="1">
    <source>
        <dbReference type="ARBA" id="ARBA00008694"/>
    </source>
</evidence>
<dbReference type="SUPFAM" id="SSF55729">
    <property type="entry name" value="Acyl-CoA N-acyltransferases (Nat)"/>
    <property type="match status" value="1"/>
</dbReference>
<comment type="similarity">
    <text evidence="1">Belongs to the acetyltransferase family.</text>
</comment>
<dbReference type="FunFam" id="3.40.630.30:FF:000084">
    <property type="entry name" value="Probable N-acetyltransferase HLS1-like"/>
    <property type="match status" value="1"/>
</dbReference>
<keyword evidence="2" id="KW-0808">Transferase</keyword>
<reference evidence="5 6" key="1">
    <citation type="submission" date="2020-05" db="EMBL/GenBank/DDBJ databases">
        <authorList>
            <person name="Campoy J."/>
            <person name="Schneeberger K."/>
            <person name="Spophaly S."/>
        </authorList>
    </citation>
    <scope>NUCLEOTIDE SEQUENCE [LARGE SCALE GENOMIC DNA]</scope>
    <source>
        <strain evidence="5">PruArmRojPasFocal</strain>
    </source>
</reference>
<evidence type="ECO:0000259" key="4">
    <source>
        <dbReference type="PROSITE" id="PS51186"/>
    </source>
</evidence>
<dbReference type="EMBL" id="CAEKDK010000006">
    <property type="protein sequence ID" value="CAB4284114.1"/>
    <property type="molecule type" value="Genomic_DNA"/>
</dbReference>
<dbReference type="CDD" id="cd04301">
    <property type="entry name" value="NAT_SF"/>
    <property type="match status" value="1"/>
</dbReference>
<feature type="domain" description="N-acetyltransferase" evidence="4">
    <location>
        <begin position="13"/>
        <end position="205"/>
    </location>
</feature>
<dbReference type="PANTHER" id="PTHR47370:SF10">
    <property type="entry name" value="N-ACETYLTRANSFERASE HLS1-RELATED"/>
    <property type="match status" value="1"/>
</dbReference>
<dbReference type="Gene3D" id="3.40.630.30">
    <property type="match status" value="1"/>
</dbReference>
<gene>
    <name evidence="5" type="ORF">CURHAP_LOCUS39555</name>
</gene>
<accession>A0A6J5V8K0</accession>
<dbReference type="Proteomes" id="UP000507222">
    <property type="component" value="Unassembled WGS sequence"/>
</dbReference>
<protein>
    <recommendedName>
        <fullName evidence="4">N-acetyltransferase domain-containing protein</fullName>
    </recommendedName>
</protein>
<keyword evidence="3" id="KW-0012">Acyltransferase</keyword>
<evidence type="ECO:0000313" key="6">
    <source>
        <dbReference type="Proteomes" id="UP000507222"/>
    </source>
</evidence>
<dbReference type="InterPro" id="IPR052810">
    <property type="entry name" value="Plant_NAT"/>
</dbReference>
<evidence type="ECO:0000256" key="2">
    <source>
        <dbReference type="ARBA" id="ARBA00022679"/>
    </source>
</evidence>
<evidence type="ECO:0000256" key="3">
    <source>
        <dbReference type="ARBA" id="ARBA00023315"/>
    </source>
</evidence>
<dbReference type="InterPro" id="IPR000182">
    <property type="entry name" value="GNAT_dom"/>
</dbReference>
<dbReference type="PANTHER" id="PTHR47370">
    <property type="entry name" value="ACYL-COA N-ACYLTRANSFERASES (NAT) SUPERFAMILY PROTEIN"/>
    <property type="match status" value="1"/>
</dbReference>
<proteinExistence type="inferred from homology"/>
<dbReference type="InterPro" id="IPR016181">
    <property type="entry name" value="Acyl_CoA_acyltransferase"/>
</dbReference>
<sequence>MVEDHSRKVNNIVVLREFDPSTDCEGVEEVERRCEVGPGGELSLFTDLLGDPICRVRHSPAYLMLVAELVGEEEEEKEVVGMIRGCIKTVTCGKKLSRNGKNVTHHNKNDDVLDDTLKPLPVYTKLAYILGLRVSPSYRRMGIGLKLVHRVEEWFRENGAEYSYMATDNDNKPSINLFTDKCGYSKFRTPAILVNPVFAHRVKLSSRVHVITLSPSDAESLYRRRFATTEFFPRDIDAVLNNRLSLGTFLAVPRGTFTAGTWPGSDQFLADPPESWAVLSVWNCKDAYTLEVRGASRVKRTLAKTTRIVDRALPWLRLPSVPELFRPFGFHFLYGLGGSGPRAEKFVKALCGHAHNLAKERGCGVVATEVSRREPLRLGIPHWKRLSCDEDLWCIKRLGEDYSDGSVGDWTKSPPGMSIFVDPREF</sequence>
<organism evidence="5 6">
    <name type="scientific">Prunus armeniaca</name>
    <name type="common">Apricot</name>
    <name type="synonym">Armeniaca vulgaris</name>
    <dbReference type="NCBI Taxonomy" id="36596"/>
    <lineage>
        <taxon>Eukaryota</taxon>
        <taxon>Viridiplantae</taxon>
        <taxon>Streptophyta</taxon>
        <taxon>Embryophyta</taxon>
        <taxon>Tracheophyta</taxon>
        <taxon>Spermatophyta</taxon>
        <taxon>Magnoliopsida</taxon>
        <taxon>eudicotyledons</taxon>
        <taxon>Gunneridae</taxon>
        <taxon>Pentapetalae</taxon>
        <taxon>rosids</taxon>
        <taxon>fabids</taxon>
        <taxon>Rosales</taxon>
        <taxon>Rosaceae</taxon>
        <taxon>Amygdaloideae</taxon>
        <taxon>Amygdaleae</taxon>
        <taxon>Prunus</taxon>
    </lineage>
</organism>
<evidence type="ECO:0000313" key="5">
    <source>
        <dbReference type="EMBL" id="CAB4284114.1"/>
    </source>
</evidence>
<dbReference type="PROSITE" id="PS51186">
    <property type="entry name" value="GNAT"/>
    <property type="match status" value="1"/>
</dbReference>
<dbReference type="Pfam" id="PF00583">
    <property type="entry name" value="Acetyltransf_1"/>
    <property type="match status" value="1"/>
</dbReference>
<dbReference type="GO" id="GO:0016747">
    <property type="term" value="F:acyltransferase activity, transferring groups other than amino-acyl groups"/>
    <property type="evidence" value="ECO:0007669"/>
    <property type="project" value="InterPro"/>
</dbReference>
<name>A0A6J5V8K0_PRUAR</name>